<feature type="domain" description="VWFA" evidence="4">
    <location>
        <begin position="304"/>
        <end position="478"/>
    </location>
</feature>
<reference evidence="5 6" key="1">
    <citation type="submission" date="2024-03" db="EMBL/GenBank/DDBJ databases">
        <title>Adaptation during the transition from Ophiocordyceps entomopathogen to insect associate is accompanied by gene loss and intensified selection.</title>
        <authorList>
            <person name="Ward C.M."/>
            <person name="Onetto C.A."/>
            <person name="Borneman A.R."/>
        </authorList>
    </citation>
    <scope>NUCLEOTIDE SEQUENCE [LARGE SCALE GENOMIC DNA]</scope>
    <source>
        <strain evidence="5">AWRI1</strain>
        <tissue evidence="5">Single Adult Female</tissue>
    </source>
</reference>
<dbReference type="CDD" id="cd04047">
    <property type="entry name" value="C2B_Copine"/>
    <property type="match status" value="1"/>
</dbReference>
<evidence type="ECO:0000259" key="3">
    <source>
        <dbReference type="PROSITE" id="PS50004"/>
    </source>
</evidence>
<dbReference type="AlphaFoldDB" id="A0AAN9TQH1"/>
<protein>
    <recommendedName>
        <fullName evidence="7">Copine-8</fullName>
    </recommendedName>
</protein>
<dbReference type="PROSITE" id="PS50004">
    <property type="entry name" value="C2"/>
    <property type="match status" value="2"/>
</dbReference>
<feature type="domain" description="C2" evidence="3">
    <location>
        <begin position="1"/>
        <end position="123"/>
    </location>
</feature>
<accession>A0AAN9TQH1</accession>
<dbReference type="GO" id="GO:0032991">
    <property type="term" value="C:protein-containing complex"/>
    <property type="evidence" value="ECO:0007669"/>
    <property type="project" value="UniProtKB-ARBA"/>
</dbReference>
<dbReference type="InterPro" id="IPR010734">
    <property type="entry name" value="Copine_C"/>
</dbReference>
<dbReference type="InterPro" id="IPR002035">
    <property type="entry name" value="VWF_A"/>
</dbReference>
<dbReference type="SMART" id="SM00327">
    <property type="entry name" value="VWA"/>
    <property type="match status" value="1"/>
</dbReference>
<dbReference type="Pfam" id="PF07002">
    <property type="entry name" value="Copine"/>
    <property type="match status" value="1"/>
</dbReference>
<keyword evidence="2" id="KW-0677">Repeat</keyword>
<evidence type="ECO:0000313" key="6">
    <source>
        <dbReference type="Proteomes" id="UP001367676"/>
    </source>
</evidence>
<dbReference type="SUPFAM" id="SSF49562">
    <property type="entry name" value="C2 domain (Calcium/lipid-binding domain, CaLB)"/>
    <property type="match status" value="2"/>
</dbReference>
<dbReference type="GO" id="GO:0005886">
    <property type="term" value="C:plasma membrane"/>
    <property type="evidence" value="ECO:0007669"/>
    <property type="project" value="TreeGrafter"/>
</dbReference>
<dbReference type="PROSITE" id="PS50234">
    <property type="entry name" value="VWFA"/>
    <property type="match status" value="1"/>
</dbReference>
<comment type="caution">
    <text evidence="5">The sequence shown here is derived from an EMBL/GenBank/DDBJ whole genome shotgun (WGS) entry which is preliminary data.</text>
</comment>
<comment type="similarity">
    <text evidence="1">Belongs to the copine family.</text>
</comment>
<dbReference type="CDD" id="cd04048">
    <property type="entry name" value="C2A_Copine"/>
    <property type="match status" value="1"/>
</dbReference>
<dbReference type="EMBL" id="JBBCAQ010000006">
    <property type="protein sequence ID" value="KAK7603007.1"/>
    <property type="molecule type" value="Genomic_DNA"/>
</dbReference>
<name>A0AAN9TQH1_9HEMI</name>
<dbReference type="SUPFAM" id="SSF53300">
    <property type="entry name" value="vWA-like"/>
    <property type="match status" value="1"/>
</dbReference>
<sequence length="545" mass="61499">MTTFAPGSCSNPTSEVELTISCRNLLDCDVFSKSDPMCVIFYKSSEMPDWKEIFRTETIDNNLNPNFVKKAILTYHFELMQELKFNVYDVDSNDSNLESHDFLGSCSTTLGQIVSSGTITLPLKGGHPNNKGQLTVHVEELSGCRDEITLQLKGWMLNRHDWCGWLSSFFRHPSAFLEISKSGEDGDYRVVHRTEAVRWSRNPRWKKFSILTRSLCGNDWDRDLKISVYDSSYGGDNFLIGEFHTCLRQLSQGPNSETEFQCIQPSRKKRNSTSKNNGSITLEHYELRKIHTFLDYITNGTQINCTFAIDFTSSNGDPSHPQSLHYISGYNSNQYEQALKSVGDIIQDYDSDKMYPVLGFGARLPPDGRISHEFFVNQHPTNPYVNGIDGVIEAYKSCIRSVQLYGPTNFSPVINHVAKFATTYQDGSQYFILLIITDGIITDMHQTKKAIVEASHLPMSIIIVGVGSADFGAMDELDADTVPLSYNGLNAIRDIVQFVPFRNFQSVSNPTLARAYLAKEVLAEIPDQVVEYMKNKRITPGSFKN</sequence>
<evidence type="ECO:0000256" key="1">
    <source>
        <dbReference type="ARBA" id="ARBA00009048"/>
    </source>
</evidence>
<dbReference type="InterPro" id="IPR045052">
    <property type="entry name" value="Copine"/>
</dbReference>
<dbReference type="SMART" id="SM00239">
    <property type="entry name" value="C2"/>
    <property type="match status" value="2"/>
</dbReference>
<organism evidence="5 6">
    <name type="scientific">Parthenolecanium corni</name>
    <dbReference type="NCBI Taxonomy" id="536013"/>
    <lineage>
        <taxon>Eukaryota</taxon>
        <taxon>Metazoa</taxon>
        <taxon>Ecdysozoa</taxon>
        <taxon>Arthropoda</taxon>
        <taxon>Hexapoda</taxon>
        <taxon>Insecta</taxon>
        <taxon>Pterygota</taxon>
        <taxon>Neoptera</taxon>
        <taxon>Paraneoptera</taxon>
        <taxon>Hemiptera</taxon>
        <taxon>Sternorrhyncha</taxon>
        <taxon>Coccoidea</taxon>
        <taxon>Coccidae</taxon>
        <taxon>Parthenolecanium</taxon>
    </lineage>
</organism>
<keyword evidence="6" id="KW-1185">Reference proteome</keyword>
<dbReference type="CDD" id="cd01459">
    <property type="entry name" value="vWA_copine_like"/>
    <property type="match status" value="1"/>
</dbReference>
<proteinExistence type="inferred from homology"/>
<evidence type="ECO:0000259" key="4">
    <source>
        <dbReference type="PROSITE" id="PS50234"/>
    </source>
</evidence>
<dbReference type="FunFam" id="2.60.40.150:FF:000099">
    <property type="entry name" value="Copine 3"/>
    <property type="match status" value="1"/>
</dbReference>
<dbReference type="PANTHER" id="PTHR10857:SF106">
    <property type="entry name" value="C2 DOMAIN-CONTAINING PROTEIN"/>
    <property type="match status" value="1"/>
</dbReference>
<gene>
    <name evidence="5" type="ORF">V9T40_003006</name>
</gene>
<dbReference type="PANTHER" id="PTHR10857">
    <property type="entry name" value="COPINE"/>
    <property type="match status" value="1"/>
</dbReference>
<dbReference type="GO" id="GO:0071277">
    <property type="term" value="P:cellular response to calcium ion"/>
    <property type="evidence" value="ECO:0007669"/>
    <property type="project" value="TreeGrafter"/>
</dbReference>
<dbReference type="InterPro" id="IPR036465">
    <property type="entry name" value="vWFA_dom_sf"/>
</dbReference>
<dbReference type="InterPro" id="IPR000008">
    <property type="entry name" value="C2_dom"/>
</dbReference>
<evidence type="ECO:0000256" key="2">
    <source>
        <dbReference type="ARBA" id="ARBA00022737"/>
    </source>
</evidence>
<evidence type="ECO:0000313" key="5">
    <source>
        <dbReference type="EMBL" id="KAK7603007.1"/>
    </source>
</evidence>
<feature type="domain" description="C2" evidence="3">
    <location>
        <begin position="130"/>
        <end position="260"/>
    </location>
</feature>
<dbReference type="Gene3D" id="2.60.40.150">
    <property type="entry name" value="C2 domain"/>
    <property type="match status" value="2"/>
</dbReference>
<dbReference type="Pfam" id="PF00168">
    <property type="entry name" value="C2"/>
    <property type="match status" value="2"/>
</dbReference>
<dbReference type="GO" id="GO:0005544">
    <property type="term" value="F:calcium-dependent phospholipid binding"/>
    <property type="evidence" value="ECO:0007669"/>
    <property type="project" value="InterPro"/>
</dbReference>
<dbReference type="Proteomes" id="UP001367676">
    <property type="component" value="Unassembled WGS sequence"/>
</dbReference>
<dbReference type="InterPro" id="IPR037768">
    <property type="entry name" value="C2B_Copine"/>
</dbReference>
<dbReference type="InterPro" id="IPR035892">
    <property type="entry name" value="C2_domain_sf"/>
</dbReference>
<evidence type="ECO:0008006" key="7">
    <source>
        <dbReference type="Google" id="ProtNLM"/>
    </source>
</evidence>